<sequence>MRTRSQSRHKIAKPLRIESHSQEDQFQEDPPVAMMADNRTMAEMLRAPTEGYAEA</sequence>
<gene>
    <name evidence="2" type="ORF">Tci_462376</name>
</gene>
<feature type="compositionally biased region" description="Basic residues" evidence="1">
    <location>
        <begin position="1"/>
        <end position="13"/>
    </location>
</feature>
<feature type="region of interest" description="Disordered" evidence="1">
    <location>
        <begin position="1"/>
        <end position="32"/>
    </location>
</feature>
<comment type="caution">
    <text evidence="2">The sequence shown here is derived from an EMBL/GenBank/DDBJ whole genome shotgun (WGS) entry which is preliminary data.</text>
</comment>
<dbReference type="AlphaFoldDB" id="A0A699HY46"/>
<proteinExistence type="predicted"/>
<dbReference type="EMBL" id="BKCJ010220945">
    <property type="protein sequence ID" value="GEY90402.1"/>
    <property type="molecule type" value="Genomic_DNA"/>
</dbReference>
<reference evidence="2" key="1">
    <citation type="journal article" date="2019" name="Sci. Rep.">
        <title>Draft genome of Tanacetum cinerariifolium, the natural source of mosquito coil.</title>
        <authorList>
            <person name="Yamashiro T."/>
            <person name="Shiraishi A."/>
            <person name="Satake H."/>
            <person name="Nakayama K."/>
        </authorList>
    </citation>
    <scope>NUCLEOTIDE SEQUENCE</scope>
</reference>
<evidence type="ECO:0000256" key="1">
    <source>
        <dbReference type="SAM" id="MobiDB-lite"/>
    </source>
</evidence>
<feature type="non-terminal residue" evidence="2">
    <location>
        <position position="55"/>
    </location>
</feature>
<organism evidence="2">
    <name type="scientific">Tanacetum cinerariifolium</name>
    <name type="common">Dalmatian daisy</name>
    <name type="synonym">Chrysanthemum cinerariifolium</name>
    <dbReference type="NCBI Taxonomy" id="118510"/>
    <lineage>
        <taxon>Eukaryota</taxon>
        <taxon>Viridiplantae</taxon>
        <taxon>Streptophyta</taxon>
        <taxon>Embryophyta</taxon>
        <taxon>Tracheophyta</taxon>
        <taxon>Spermatophyta</taxon>
        <taxon>Magnoliopsida</taxon>
        <taxon>eudicotyledons</taxon>
        <taxon>Gunneridae</taxon>
        <taxon>Pentapetalae</taxon>
        <taxon>asterids</taxon>
        <taxon>campanulids</taxon>
        <taxon>Asterales</taxon>
        <taxon>Asteraceae</taxon>
        <taxon>Asteroideae</taxon>
        <taxon>Anthemideae</taxon>
        <taxon>Anthemidinae</taxon>
        <taxon>Tanacetum</taxon>
    </lineage>
</organism>
<name>A0A699HY46_TANCI</name>
<evidence type="ECO:0008006" key="3">
    <source>
        <dbReference type="Google" id="ProtNLM"/>
    </source>
</evidence>
<accession>A0A699HY46</accession>
<evidence type="ECO:0000313" key="2">
    <source>
        <dbReference type="EMBL" id="GEY90402.1"/>
    </source>
</evidence>
<protein>
    <recommendedName>
        <fullName evidence="3">Reverse transcriptase domain-containing protein</fullName>
    </recommendedName>
</protein>